<dbReference type="GO" id="GO:0003729">
    <property type="term" value="F:mRNA binding"/>
    <property type="evidence" value="ECO:0007669"/>
    <property type="project" value="TreeGrafter"/>
</dbReference>
<feature type="region of interest" description="Disordered" evidence="6">
    <location>
        <begin position="545"/>
        <end position="622"/>
    </location>
</feature>
<dbReference type="OMA" id="QYKPGKV"/>
<dbReference type="GO" id="GO:0005737">
    <property type="term" value="C:cytoplasm"/>
    <property type="evidence" value="ECO:0007669"/>
    <property type="project" value="TreeGrafter"/>
</dbReference>
<evidence type="ECO:0000256" key="3">
    <source>
        <dbReference type="ARBA" id="ARBA00023161"/>
    </source>
</evidence>
<dbReference type="eggNOG" id="KOG1295">
    <property type="taxonomic scope" value="Eukaryota"/>
</dbReference>
<feature type="compositionally biased region" description="Gly residues" evidence="6">
    <location>
        <begin position="560"/>
        <end position="581"/>
    </location>
</feature>
<reference evidence="9" key="1">
    <citation type="submission" date="2012-06" db="EMBL/GenBank/DDBJ databases">
        <title>The genome sequence of Coniosporium apollinis CBS 100218.</title>
        <authorList>
            <consortium name="The Broad Institute Genome Sequencing Platform"/>
            <person name="Cuomo C."/>
            <person name="Gorbushina A."/>
            <person name="Noack S."/>
            <person name="Walker B."/>
            <person name="Young S.K."/>
            <person name="Zeng Q."/>
            <person name="Gargeya S."/>
            <person name="Fitzgerald M."/>
            <person name="Haas B."/>
            <person name="Abouelleil A."/>
            <person name="Alvarado L."/>
            <person name="Arachchi H.M."/>
            <person name="Berlin A.M."/>
            <person name="Chapman S.B."/>
            <person name="Goldberg J."/>
            <person name="Griggs A."/>
            <person name="Gujja S."/>
            <person name="Hansen M."/>
            <person name="Howarth C."/>
            <person name="Imamovic A."/>
            <person name="Larimer J."/>
            <person name="McCowan C."/>
            <person name="Montmayeur A."/>
            <person name="Murphy C."/>
            <person name="Neiman D."/>
            <person name="Pearson M."/>
            <person name="Priest M."/>
            <person name="Roberts A."/>
            <person name="Saif S."/>
            <person name="Shea T."/>
            <person name="Sisk P."/>
            <person name="Sykes S."/>
            <person name="Wortman J."/>
            <person name="Nusbaum C."/>
            <person name="Birren B."/>
        </authorList>
    </citation>
    <scope>NUCLEOTIDE SEQUENCE [LARGE SCALE GENOMIC DNA]</scope>
    <source>
        <strain evidence="9">CBS 100218</strain>
    </source>
</reference>
<organism evidence="8 9">
    <name type="scientific">Coniosporium apollinis (strain CBS 100218)</name>
    <name type="common">Rock-inhabiting black yeast</name>
    <dbReference type="NCBI Taxonomy" id="1168221"/>
    <lineage>
        <taxon>Eukaryota</taxon>
        <taxon>Fungi</taxon>
        <taxon>Dikarya</taxon>
        <taxon>Ascomycota</taxon>
        <taxon>Pezizomycotina</taxon>
        <taxon>Dothideomycetes</taxon>
        <taxon>Dothideomycetes incertae sedis</taxon>
        <taxon>Coniosporium</taxon>
    </lineage>
</organism>
<keyword evidence="5" id="KW-0694">RNA-binding</keyword>
<dbReference type="SUPFAM" id="SSF54928">
    <property type="entry name" value="RNA-binding domain, RBD"/>
    <property type="match status" value="2"/>
</dbReference>
<dbReference type="RefSeq" id="XP_007782721.1">
    <property type="nucleotide sequence ID" value="XM_007784531.1"/>
</dbReference>
<dbReference type="SMART" id="SM00360">
    <property type="entry name" value="RRM"/>
    <property type="match status" value="1"/>
</dbReference>
<feature type="domain" description="RRM" evidence="7">
    <location>
        <begin position="465"/>
        <end position="529"/>
    </location>
</feature>
<keyword evidence="3" id="KW-0866">Nonsense-mediated mRNA decay</keyword>
<sequence length="622" mass="63682">MAPPTGPAQANGVIPISAAAIQKSTAVNGAPRGSSAKAAAPRLKVVVRRLPPGLTQAEFEAAVGDEWRLGGGKVDWVLYKAGKVSRDLAKPSRPARAYLHLTDQNHLGPLAEKVRQTAFVDARNTTKDAALIGPPSVEFAPYPRIPGGRRRNDARQGLIDQDPEFKDFLESLTNPVTKPAAPDAAETPVGVKEEKITTTPLIEHLREKKAAKDKAAAKPATKHAHGESKDEKASEKKILVKGGKENAVSPEKAKKPTRAERDKAAKEAVKVLSKEAAATSQPAIATSAQAAPIPTGPAAERKRERGSAAIAANILKRDLGLGGPAGGRRGKRDAPPEATQKSAEATAAKEASAPVPAQPIEKPTPTSPKGTRSTRAERRAHKAGLIEKTNSAEPAAEASKVPTGSAAPAILKRAPAAPTQPPAQSQAPKGPASTHSTSKAPAASPSTPLSTPKPPKPTLSDPTARSAFLKHANPSQGITEPLLHTALSVFGAIEKVEIDKRKGFAYVDFAEPEGLVKAIKASPVTVAQGAVQVLERKDKVAKVFGPSPAHAGAPARGGTVMRGGRGGGFRGGRGGRGGFGGPSPVASGGAAQAQAQAPAAAAPVAAVAASPVQPASVPDAVT</sequence>
<keyword evidence="4" id="KW-0539">Nucleus</keyword>
<dbReference type="HOGENOM" id="CLU_018549_0_0_1"/>
<dbReference type="CDD" id="cd12455">
    <property type="entry name" value="RRM_like_Smg4_UPF3"/>
    <property type="match status" value="1"/>
</dbReference>
<dbReference type="PANTHER" id="PTHR13112:SF0">
    <property type="entry name" value="FI21285P1"/>
    <property type="match status" value="1"/>
</dbReference>
<dbReference type="InterPro" id="IPR000504">
    <property type="entry name" value="RRM_dom"/>
</dbReference>
<dbReference type="InterPro" id="IPR012677">
    <property type="entry name" value="Nucleotide-bd_a/b_plait_sf"/>
</dbReference>
<gene>
    <name evidence="8" type="ORF">W97_06657</name>
</gene>
<feature type="compositionally biased region" description="Low complexity" evidence="6">
    <location>
        <begin position="582"/>
        <end position="622"/>
    </location>
</feature>
<protein>
    <recommendedName>
        <fullName evidence="7">RRM domain-containing protein</fullName>
    </recommendedName>
</protein>
<evidence type="ECO:0000256" key="1">
    <source>
        <dbReference type="ARBA" id="ARBA00004123"/>
    </source>
</evidence>
<evidence type="ECO:0000256" key="5">
    <source>
        <dbReference type="PROSITE-ProRule" id="PRU00176"/>
    </source>
</evidence>
<dbReference type="AlphaFoldDB" id="R7Z033"/>
<dbReference type="OrthoDB" id="18087at2759"/>
<evidence type="ECO:0000256" key="4">
    <source>
        <dbReference type="ARBA" id="ARBA00023242"/>
    </source>
</evidence>
<dbReference type="GO" id="GO:0005730">
    <property type="term" value="C:nucleolus"/>
    <property type="evidence" value="ECO:0007669"/>
    <property type="project" value="TreeGrafter"/>
</dbReference>
<dbReference type="InterPro" id="IPR005120">
    <property type="entry name" value="UPF3_dom"/>
</dbReference>
<dbReference type="FunFam" id="3.30.70.330:FF:000637">
    <property type="entry name" value="Nonsense-mediated mRNA decay protein Upf3, putative"/>
    <property type="match status" value="1"/>
</dbReference>
<dbReference type="Proteomes" id="UP000016924">
    <property type="component" value="Unassembled WGS sequence"/>
</dbReference>
<accession>R7Z033</accession>
<comment type="subcellular location">
    <subcellularLocation>
        <location evidence="1">Nucleus</location>
    </subcellularLocation>
</comment>
<comment type="similarity">
    <text evidence="2">Belongs to the RENT3 family.</text>
</comment>
<feature type="compositionally biased region" description="Polar residues" evidence="6">
    <location>
        <begin position="278"/>
        <end position="289"/>
    </location>
</feature>
<dbReference type="GO" id="GO:0045727">
    <property type="term" value="P:positive regulation of translation"/>
    <property type="evidence" value="ECO:0007669"/>
    <property type="project" value="TreeGrafter"/>
</dbReference>
<dbReference type="STRING" id="1168221.R7Z033"/>
<dbReference type="GeneID" id="19903968"/>
<dbReference type="InterPro" id="IPR039722">
    <property type="entry name" value="Upf3"/>
</dbReference>
<dbReference type="Pfam" id="PF00076">
    <property type="entry name" value="RRM_1"/>
    <property type="match status" value="1"/>
</dbReference>
<dbReference type="Gene3D" id="3.30.70.330">
    <property type="match status" value="2"/>
</dbReference>
<dbReference type="PANTHER" id="PTHR13112">
    <property type="entry name" value="UPF3 REGULATOR OF NONSENSE TRANSCRIPTS-LIKE PROTEIN"/>
    <property type="match status" value="1"/>
</dbReference>
<feature type="compositionally biased region" description="Basic and acidic residues" evidence="6">
    <location>
        <begin position="224"/>
        <end position="244"/>
    </location>
</feature>
<feature type="region of interest" description="Disordered" evidence="6">
    <location>
        <begin position="206"/>
        <end position="463"/>
    </location>
</feature>
<dbReference type="InterPro" id="IPR035979">
    <property type="entry name" value="RBD_domain_sf"/>
</dbReference>
<evidence type="ECO:0000313" key="8">
    <source>
        <dbReference type="EMBL" id="EON67404.1"/>
    </source>
</evidence>
<evidence type="ECO:0000259" key="7">
    <source>
        <dbReference type="PROSITE" id="PS50102"/>
    </source>
</evidence>
<feature type="compositionally biased region" description="Low complexity" evidence="6">
    <location>
        <begin position="406"/>
        <end position="450"/>
    </location>
</feature>
<evidence type="ECO:0000256" key="6">
    <source>
        <dbReference type="SAM" id="MobiDB-lite"/>
    </source>
</evidence>
<name>R7Z033_CONA1</name>
<feature type="compositionally biased region" description="Basic and acidic residues" evidence="6">
    <location>
        <begin position="251"/>
        <end position="273"/>
    </location>
</feature>
<dbReference type="EMBL" id="JH767587">
    <property type="protein sequence ID" value="EON67404.1"/>
    <property type="molecule type" value="Genomic_DNA"/>
</dbReference>
<dbReference type="GO" id="GO:0000184">
    <property type="term" value="P:nuclear-transcribed mRNA catabolic process, nonsense-mediated decay"/>
    <property type="evidence" value="ECO:0007669"/>
    <property type="project" value="UniProtKB-KW"/>
</dbReference>
<feature type="compositionally biased region" description="Low complexity" evidence="6">
    <location>
        <begin position="338"/>
        <end position="355"/>
    </location>
</feature>
<dbReference type="Pfam" id="PF03467">
    <property type="entry name" value="Smg4_UPF3"/>
    <property type="match status" value="1"/>
</dbReference>
<dbReference type="PROSITE" id="PS50102">
    <property type="entry name" value="RRM"/>
    <property type="match status" value="1"/>
</dbReference>
<proteinExistence type="inferred from homology"/>
<evidence type="ECO:0000313" key="9">
    <source>
        <dbReference type="Proteomes" id="UP000016924"/>
    </source>
</evidence>
<keyword evidence="9" id="KW-1185">Reference proteome</keyword>
<evidence type="ECO:0000256" key="2">
    <source>
        <dbReference type="ARBA" id="ARBA00005991"/>
    </source>
</evidence>
<dbReference type="CDD" id="cd00590">
    <property type="entry name" value="RRM_SF"/>
    <property type="match status" value="1"/>
</dbReference>
<feature type="compositionally biased region" description="Basic and acidic residues" evidence="6">
    <location>
        <begin position="206"/>
        <end position="216"/>
    </location>
</feature>